<dbReference type="PANTHER" id="PTHR43445">
    <property type="entry name" value="UDP-N-ACETYLMURAMATE--L-ALANINE LIGASE-RELATED"/>
    <property type="match status" value="1"/>
</dbReference>
<feature type="domain" description="Mur ligase N-terminal catalytic" evidence="16">
    <location>
        <begin position="11"/>
        <end position="110"/>
    </location>
</feature>
<evidence type="ECO:0000259" key="17">
    <source>
        <dbReference type="Pfam" id="PF02875"/>
    </source>
</evidence>
<protein>
    <recommendedName>
        <fullName evidence="3 14">UDP-N-acetylmuramate--L-alanine ligase</fullName>
        <ecNumber evidence="3 14">6.3.2.8</ecNumber>
    </recommendedName>
    <alternativeName>
        <fullName evidence="14">UDP-N-acetylmuramoyl-L-alanine synthetase</fullName>
    </alternativeName>
</protein>
<keyword evidence="20" id="KW-1185">Reference proteome</keyword>
<evidence type="ECO:0000256" key="11">
    <source>
        <dbReference type="ARBA" id="ARBA00023306"/>
    </source>
</evidence>
<keyword evidence="10 14" id="KW-0573">Peptidoglycan synthesis</keyword>
<dbReference type="GO" id="GO:0008360">
    <property type="term" value="P:regulation of cell shape"/>
    <property type="evidence" value="ECO:0007669"/>
    <property type="project" value="UniProtKB-KW"/>
</dbReference>
<comment type="function">
    <text evidence="14">Cell wall formation.</text>
</comment>
<dbReference type="SUPFAM" id="SSF51984">
    <property type="entry name" value="MurCD N-terminal domain"/>
    <property type="match status" value="1"/>
</dbReference>
<keyword evidence="9 14" id="KW-0133">Cell shape</keyword>
<evidence type="ECO:0000256" key="9">
    <source>
        <dbReference type="ARBA" id="ARBA00022960"/>
    </source>
</evidence>
<evidence type="ECO:0000256" key="13">
    <source>
        <dbReference type="ARBA" id="ARBA00047833"/>
    </source>
</evidence>
<evidence type="ECO:0000256" key="3">
    <source>
        <dbReference type="ARBA" id="ARBA00012211"/>
    </source>
</evidence>
<evidence type="ECO:0000256" key="1">
    <source>
        <dbReference type="ARBA" id="ARBA00004496"/>
    </source>
</evidence>
<dbReference type="GO" id="GO:0005524">
    <property type="term" value="F:ATP binding"/>
    <property type="evidence" value="ECO:0007669"/>
    <property type="project" value="UniProtKB-UniRule"/>
</dbReference>
<proteinExistence type="inferred from homology"/>
<dbReference type="InterPro" id="IPR000713">
    <property type="entry name" value="Mur_ligase_N"/>
</dbReference>
<dbReference type="PANTHER" id="PTHR43445:SF3">
    <property type="entry name" value="UDP-N-ACETYLMURAMATE--L-ALANINE LIGASE"/>
    <property type="match status" value="1"/>
</dbReference>
<dbReference type="UniPathway" id="UPA00219"/>
<dbReference type="InterPro" id="IPR036615">
    <property type="entry name" value="Mur_ligase_C_dom_sf"/>
</dbReference>
<evidence type="ECO:0000256" key="6">
    <source>
        <dbReference type="ARBA" id="ARBA00022618"/>
    </source>
</evidence>
<evidence type="ECO:0000313" key="19">
    <source>
        <dbReference type="EMBL" id="EIM57085.1"/>
    </source>
</evidence>
<evidence type="ECO:0000256" key="2">
    <source>
        <dbReference type="ARBA" id="ARBA00004752"/>
    </source>
</evidence>
<dbReference type="GO" id="GO:0009252">
    <property type="term" value="P:peptidoglycan biosynthetic process"/>
    <property type="evidence" value="ECO:0007669"/>
    <property type="project" value="UniProtKB-UniRule"/>
</dbReference>
<comment type="catalytic activity">
    <reaction evidence="13 14">
        <text>UDP-N-acetyl-alpha-D-muramate + L-alanine + ATP = UDP-N-acetyl-alpha-D-muramoyl-L-alanine + ADP + phosphate + H(+)</text>
        <dbReference type="Rhea" id="RHEA:23372"/>
        <dbReference type="ChEBI" id="CHEBI:15378"/>
        <dbReference type="ChEBI" id="CHEBI:30616"/>
        <dbReference type="ChEBI" id="CHEBI:43474"/>
        <dbReference type="ChEBI" id="CHEBI:57972"/>
        <dbReference type="ChEBI" id="CHEBI:70757"/>
        <dbReference type="ChEBI" id="CHEBI:83898"/>
        <dbReference type="ChEBI" id="CHEBI:456216"/>
        <dbReference type="EC" id="6.3.2.8"/>
    </reaction>
</comment>
<dbReference type="EMBL" id="CM001487">
    <property type="protein sequence ID" value="EIM57085.1"/>
    <property type="molecule type" value="Genomic_DNA"/>
</dbReference>
<dbReference type="HOGENOM" id="CLU_028104_1_0_9"/>
<evidence type="ECO:0000256" key="7">
    <source>
        <dbReference type="ARBA" id="ARBA00022741"/>
    </source>
</evidence>
<dbReference type="Pfam" id="PF08245">
    <property type="entry name" value="Mur_ligase_M"/>
    <property type="match status" value="1"/>
</dbReference>
<dbReference type="AlphaFoldDB" id="I5ATG2"/>
<dbReference type="Gene3D" id="3.40.1190.10">
    <property type="entry name" value="Mur-like, catalytic domain"/>
    <property type="match status" value="1"/>
</dbReference>
<keyword evidence="12 14" id="KW-0961">Cell wall biogenesis/degradation</keyword>
<dbReference type="eggNOG" id="COG0773">
    <property type="taxonomic scope" value="Bacteria"/>
</dbReference>
<dbReference type="Pfam" id="PF01225">
    <property type="entry name" value="Mur_ligase"/>
    <property type="match status" value="1"/>
</dbReference>
<dbReference type="InterPro" id="IPR013221">
    <property type="entry name" value="Mur_ligase_cen"/>
</dbReference>
<comment type="pathway">
    <text evidence="2 14">Cell wall biogenesis; peptidoglycan biosynthesis.</text>
</comment>
<evidence type="ECO:0000256" key="15">
    <source>
        <dbReference type="SAM" id="Phobius"/>
    </source>
</evidence>
<keyword evidence="15" id="KW-1133">Transmembrane helix</keyword>
<dbReference type="Proteomes" id="UP000005753">
    <property type="component" value="Chromosome"/>
</dbReference>
<evidence type="ECO:0000256" key="4">
    <source>
        <dbReference type="ARBA" id="ARBA00022490"/>
    </source>
</evidence>
<sequence>MYKISFDKPCHLHFIGIGGISMSGLAAILLNEGFTVSGSDTHETDLTNRLTAAGAKISYTQTTENITDDIDVVVYTAAIHPSNPEYAAAVEKNIPLLTRAQLLGEMMKSYKIPICVSGTHGKTTTTSMASHVLMAADKNPTISVGGILPLIKGNYHIGNTDTFLMEACEYTNSFLDFFPKISIILDIDADHLDFFKDLEDIRNSFRKFAELLPADGTLIINADDPAFKMITKDLPCEVITYSLSNIGNYTADMITYDELGHASFRALYKGEPIGNFALQVPGSHNVSNALAVIALAEKLGIDADTIQKGFDSFHGTNRRFEQKGEMNGATVIDDYAHHPTEIKATLNTARRVPHKTIWCVFQPHTYTRTKSLLPQFAEALSIADHVVLADIYAARELDIYGISSKDLQNEIIKLGTDCDYFPSFAEIEAYLRANVKEGDLLITMGAGNIVQVGEALVTETNA</sequence>
<evidence type="ECO:0000313" key="20">
    <source>
        <dbReference type="Proteomes" id="UP000005753"/>
    </source>
</evidence>
<dbReference type="InterPro" id="IPR005758">
    <property type="entry name" value="UDP-N-AcMur_Ala_ligase_MurC"/>
</dbReference>
<dbReference type="Gene3D" id="3.90.190.20">
    <property type="entry name" value="Mur ligase, C-terminal domain"/>
    <property type="match status" value="1"/>
</dbReference>
<keyword evidence="6 14" id="KW-0132">Cell division</keyword>
<comment type="similarity">
    <text evidence="14">Belongs to the MurCDEF family.</text>
</comment>
<keyword evidence="7 14" id="KW-0547">Nucleotide-binding</keyword>
<feature type="domain" description="Mur ligase C-terminal" evidence="17">
    <location>
        <begin position="318"/>
        <end position="447"/>
    </location>
</feature>
<keyword evidence="4 14" id="KW-0963">Cytoplasm</keyword>
<keyword evidence="15" id="KW-0472">Membrane</keyword>
<keyword evidence="11 14" id="KW-0131">Cell cycle</keyword>
<evidence type="ECO:0000256" key="14">
    <source>
        <dbReference type="HAMAP-Rule" id="MF_00046"/>
    </source>
</evidence>
<dbReference type="Gene3D" id="3.40.50.720">
    <property type="entry name" value="NAD(P)-binding Rossmann-like Domain"/>
    <property type="match status" value="1"/>
</dbReference>
<accession>I5ATG2</accession>
<feature type="binding site" evidence="14">
    <location>
        <begin position="118"/>
        <end position="124"/>
    </location>
    <ligand>
        <name>ATP</name>
        <dbReference type="ChEBI" id="CHEBI:30616"/>
    </ligand>
</feature>
<evidence type="ECO:0000259" key="16">
    <source>
        <dbReference type="Pfam" id="PF01225"/>
    </source>
</evidence>
<name>I5ATG2_EUBC6</name>
<dbReference type="GO" id="GO:0005737">
    <property type="term" value="C:cytoplasm"/>
    <property type="evidence" value="ECO:0007669"/>
    <property type="project" value="UniProtKB-SubCell"/>
</dbReference>
<keyword evidence="5 14" id="KW-0436">Ligase</keyword>
<dbReference type="SUPFAM" id="SSF53623">
    <property type="entry name" value="MurD-like peptide ligases, catalytic domain"/>
    <property type="match status" value="1"/>
</dbReference>
<evidence type="ECO:0000256" key="12">
    <source>
        <dbReference type="ARBA" id="ARBA00023316"/>
    </source>
</evidence>
<keyword evidence="8 14" id="KW-0067">ATP-binding</keyword>
<dbReference type="HAMAP" id="MF_00046">
    <property type="entry name" value="MurC"/>
    <property type="match status" value="1"/>
</dbReference>
<dbReference type="GO" id="GO:0051301">
    <property type="term" value="P:cell division"/>
    <property type="evidence" value="ECO:0007669"/>
    <property type="project" value="UniProtKB-KW"/>
</dbReference>
<feature type="domain" description="Mur ligase central" evidence="18">
    <location>
        <begin position="116"/>
        <end position="296"/>
    </location>
</feature>
<dbReference type="OrthoDB" id="9804126at2"/>
<dbReference type="GO" id="GO:0008763">
    <property type="term" value="F:UDP-N-acetylmuramate-L-alanine ligase activity"/>
    <property type="evidence" value="ECO:0007669"/>
    <property type="project" value="UniProtKB-UniRule"/>
</dbReference>
<evidence type="ECO:0000256" key="8">
    <source>
        <dbReference type="ARBA" id="ARBA00022840"/>
    </source>
</evidence>
<gene>
    <name evidence="14" type="primary">murC</name>
    <name evidence="19" type="ORF">EubceDRAFT1_1270</name>
</gene>
<dbReference type="GO" id="GO:0071555">
    <property type="term" value="P:cell wall organization"/>
    <property type="evidence" value="ECO:0007669"/>
    <property type="project" value="UniProtKB-KW"/>
</dbReference>
<dbReference type="EC" id="6.3.2.8" evidence="3 14"/>
<dbReference type="InterPro" id="IPR050061">
    <property type="entry name" value="MurCDEF_pg_biosynth"/>
</dbReference>
<evidence type="ECO:0000256" key="5">
    <source>
        <dbReference type="ARBA" id="ARBA00022598"/>
    </source>
</evidence>
<organism evidence="19 20">
    <name type="scientific">Eubacterium cellulosolvens (strain ATCC 43171 / JCM 9499 / 6)</name>
    <name type="common">Cillobacterium cellulosolvens</name>
    <dbReference type="NCBI Taxonomy" id="633697"/>
    <lineage>
        <taxon>Bacteria</taxon>
        <taxon>Bacillati</taxon>
        <taxon>Bacillota</taxon>
        <taxon>Clostridia</taxon>
        <taxon>Eubacteriales</taxon>
        <taxon>Eubacteriaceae</taxon>
        <taxon>Eubacterium</taxon>
    </lineage>
</organism>
<evidence type="ECO:0000259" key="18">
    <source>
        <dbReference type="Pfam" id="PF08245"/>
    </source>
</evidence>
<feature type="transmembrane region" description="Helical" evidence="15">
    <location>
        <begin position="12"/>
        <end position="30"/>
    </location>
</feature>
<dbReference type="InterPro" id="IPR036565">
    <property type="entry name" value="Mur-like_cat_sf"/>
</dbReference>
<reference evidence="19 20" key="2">
    <citation type="submission" date="2012-02" db="EMBL/GenBank/DDBJ databases">
        <title>Improved High-Quality Draft sequence of Eubacterium cellulosolvens 6.</title>
        <authorList>
            <consortium name="US DOE Joint Genome Institute"/>
            <person name="Lucas S."/>
            <person name="Han J."/>
            <person name="Lapidus A."/>
            <person name="Cheng J.-F."/>
            <person name="Goodwin L."/>
            <person name="Pitluck S."/>
            <person name="Peters L."/>
            <person name="Mikhailova N."/>
            <person name="Gu W."/>
            <person name="Detter J.C."/>
            <person name="Han C."/>
            <person name="Tapia R."/>
            <person name="Land M."/>
            <person name="Hauser L."/>
            <person name="Kyrpides N."/>
            <person name="Ivanova N."/>
            <person name="Pagani I."/>
            <person name="Johnson E."/>
            <person name="Mukhopadhyay B."/>
            <person name="Anderson I."/>
            <person name="Woyke T."/>
        </authorList>
    </citation>
    <scope>NUCLEOTIDE SEQUENCE [LARGE SCALE GENOMIC DNA]</scope>
    <source>
        <strain evidence="19 20">6</strain>
    </source>
</reference>
<comment type="subcellular location">
    <subcellularLocation>
        <location evidence="1 14">Cytoplasm</location>
    </subcellularLocation>
</comment>
<dbReference type="SUPFAM" id="SSF53244">
    <property type="entry name" value="MurD-like peptide ligases, peptide-binding domain"/>
    <property type="match status" value="1"/>
</dbReference>
<reference evidence="19 20" key="1">
    <citation type="submission" date="2010-08" db="EMBL/GenBank/DDBJ databases">
        <authorList>
            <consortium name="US DOE Joint Genome Institute (JGI-PGF)"/>
            <person name="Lucas S."/>
            <person name="Copeland A."/>
            <person name="Lapidus A."/>
            <person name="Cheng J.-F."/>
            <person name="Bruce D."/>
            <person name="Goodwin L."/>
            <person name="Pitluck S."/>
            <person name="Land M.L."/>
            <person name="Hauser L."/>
            <person name="Chang Y.-J."/>
            <person name="Anderson I.J."/>
            <person name="Johnson E."/>
            <person name="Mulhopadhyay B."/>
            <person name="Kyrpides N."/>
            <person name="Woyke T.J."/>
        </authorList>
    </citation>
    <scope>NUCLEOTIDE SEQUENCE [LARGE SCALE GENOMIC DNA]</scope>
    <source>
        <strain evidence="19 20">6</strain>
    </source>
</reference>
<dbReference type="NCBIfam" id="TIGR01082">
    <property type="entry name" value="murC"/>
    <property type="match status" value="1"/>
</dbReference>
<dbReference type="Pfam" id="PF02875">
    <property type="entry name" value="Mur_ligase_C"/>
    <property type="match status" value="1"/>
</dbReference>
<evidence type="ECO:0000256" key="10">
    <source>
        <dbReference type="ARBA" id="ARBA00022984"/>
    </source>
</evidence>
<dbReference type="STRING" id="633697.EubceDRAFT1_1270"/>
<dbReference type="InterPro" id="IPR004101">
    <property type="entry name" value="Mur_ligase_C"/>
</dbReference>
<keyword evidence="15" id="KW-0812">Transmembrane</keyword>